<comment type="similarity">
    <text evidence="11">Belongs to the snail C2H2-type zinc-finger protein family.</text>
</comment>
<evidence type="ECO:0000256" key="8">
    <source>
        <dbReference type="ARBA" id="ARBA00023125"/>
    </source>
</evidence>
<organism evidence="14 15">
    <name type="scientific">Pseudolycoriella hygida</name>
    <dbReference type="NCBI Taxonomy" id="35572"/>
    <lineage>
        <taxon>Eukaryota</taxon>
        <taxon>Metazoa</taxon>
        <taxon>Ecdysozoa</taxon>
        <taxon>Arthropoda</taxon>
        <taxon>Hexapoda</taxon>
        <taxon>Insecta</taxon>
        <taxon>Pterygota</taxon>
        <taxon>Neoptera</taxon>
        <taxon>Endopterygota</taxon>
        <taxon>Diptera</taxon>
        <taxon>Nematocera</taxon>
        <taxon>Sciaroidea</taxon>
        <taxon>Sciaridae</taxon>
        <taxon>Pseudolycoriella</taxon>
    </lineage>
</organism>
<dbReference type="InterPro" id="IPR013087">
    <property type="entry name" value="Znf_C2H2_type"/>
</dbReference>
<gene>
    <name evidence="14" type="primary">esg_0</name>
    <name evidence="14" type="ORF">Bhyg_03942</name>
</gene>
<dbReference type="GO" id="GO:0060562">
    <property type="term" value="P:epithelial tube morphogenesis"/>
    <property type="evidence" value="ECO:0007669"/>
    <property type="project" value="UniProtKB-ARBA"/>
</dbReference>
<name>A0A9Q0NFI4_9DIPT</name>
<dbReference type="Proteomes" id="UP001151699">
    <property type="component" value="Chromosome A"/>
</dbReference>
<dbReference type="GO" id="GO:0000978">
    <property type="term" value="F:RNA polymerase II cis-regulatory region sequence-specific DNA binding"/>
    <property type="evidence" value="ECO:0007669"/>
    <property type="project" value="TreeGrafter"/>
</dbReference>
<dbReference type="AlphaFoldDB" id="A0A9Q0NFI4"/>
<protein>
    <submittedName>
        <fullName evidence="14">Protein escargot</fullName>
    </submittedName>
</protein>
<evidence type="ECO:0000313" key="15">
    <source>
        <dbReference type="Proteomes" id="UP001151699"/>
    </source>
</evidence>
<evidence type="ECO:0000256" key="10">
    <source>
        <dbReference type="ARBA" id="ARBA00023242"/>
    </source>
</evidence>
<feature type="domain" description="C2H2-type" evidence="13">
    <location>
        <begin position="206"/>
        <end position="233"/>
    </location>
</feature>
<evidence type="ECO:0000256" key="6">
    <source>
        <dbReference type="ARBA" id="ARBA00022833"/>
    </source>
</evidence>
<keyword evidence="3" id="KW-0479">Metal-binding</keyword>
<dbReference type="EMBL" id="WJQU01000001">
    <property type="protein sequence ID" value="KAJ6648711.1"/>
    <property type="molecule type" value="Genomic_DNA"/>
</dbReference>
<evidence type="ECO:0000256" key="9">
    <source>
        <dbReference type="ARBA" id="ARBA00023163"/>
    </source>
</evidence>
<evidence type="ECO:0000256" key="3">
    <source>
        <dbReference type="ARBA" id="ARBA00022723"/>
    </source>
</evidence>
<dbReference type="GO" id="GO:0045944">
    <property type="term" value="P:positive regulation of transcription by RNA polymerase II"/>
    <property type="evidence" value="ECO:0007669"/>
    <property type="project" value="UniProtKB-ARBA"/>
</dbReference>
<comment type="subcellular location">
    <subcellularLocation>
        <location evidence="1">Nucleus</location>
    </subcellularLocation>
</comment>
<keyword evidence="7" id="KW-0805">Transcription regulation</keyword>
<evidence type="ECO:0000259" key="13">
    <source>
        <dbReference type="PROSITE" id="PS50157"/>
    </source>
</evidence>
<dbReference type="Gene3D" id="3.30.160.60">
    <property type="entry name" value="Classic Zinc Finger"/>
    <property type="match status" value="4"/>
</dbReference>
<reference evidence="14" key="1">
    <citation type="submission" date="2022-07" db="EMBL/GenBank/DDBJ databases">
        <authorList>
            <person name="Trinca V."/>
            <person name="Uliana J.V.C."/>
            <person name="Torres T.T."/>
            <person name="Ward R.J."/>
            <person name="Monesi N."/>
        </authorList>
    </citation>
    <scope>NUCLEOTIDE SEQUENCE</scope>
    <source>
        <strain evidence="14">HSMRA1968</strain>
        <tissue evidence="14">Whole embryos</tissue>
    </source>
</reference>
<proteinExistence type="inferred from homology"/>
<dbReference type="PANTHER" id="PTHR24388">
    <property type="entry name" value="ZINC FINGER PROTEIN"/>
    <property type="match status" value="1"/>
</dbReference>
<evidence type="ECO:0000256" key="1">
    <source>
        <dbReference type="ARBA" id="ARBA00004123"/>
    </source>
</evidence>
<keyword evidence="5 12" id="KW-0863">Zinc-finger</keyword>
<keyword evidence="9" id="KW-0804">Transcription</keyword>
<evidence type="ECO:0000256" key="2">
    <source>
        <dbReference type="ARBA" id="ARBA00006991"/>
    </source>
</evidence>
<dbReference type="SMART" id="SM00355">
    <property type="entry name" value="ZnF_C2H2"/>
    <property type="match status" value="4"/>
</dbReference>
<keyword evidence="4" id="KW-0677">Repeat</keyword>
<evidence type="ECO:0000256" key="5">
    <source>
        <dbReference type="ARBA" id="ARBA00022771"/>
    </source>
</evidence>
<dbReference type="OrthoDB" id="5428132at2759"/>
<dbReference type="GO" id="GO:0007417">
    <property type="term" value="P:central nervous system development"/>
    <property type="evidence" value="ECO:0007669"/>
    <property type="project" value="UniProtKB-ARBA"/>
</dbReference>
<dbReference type="PROSITE" id="PS00028">
    <property type="entry name" value="ZINC_FINGER_C2H2_1"/>
    <property type="match status" value="3"/>
</dbReference>
<keyword evidence="15" id="KW-1185">Reference proteome</keyword>
<accession>A0A9Q0NFI4</accession>
<dbReference type="GO" id="GO:2000177">
    <property type="term" value="P:regulation of neural precursor cell proliferation"/>
    <property type="evidence" value="ECO:0007669"/>
    <property type="project" value="UniProtKB-ARBA"/>
</dbReference>
<dbReference type="PROSITE" id="PS50157">
    <property type="entry name" value="ZINC_FINGER_C2H2_2"/>
    <property type="match status" value="4"/>
</dbReference>
<evidence type="ECO:0000313" key="14">
    <source>
        <dbReference type="EMBL" id="KAJ6648711.1"/>
    </source>
</evidence>
<keyword evidence="8" id="KW-0238">DNA-binding</keyword>
<dbReference type="InterPro" id="IPR036236">
    <property type="entry name" value="Znf_C2H2_sf"/>
</dbReference>
<evidence type="ECO:0000256" key="11">
    <source>
        <dbReference type="ARBA" id="ARBA00037948"/>
    </source>
</evidence>
<dbReference type="PANTHER" id="PTHR24388:SF54">
    <property type="entry name" value="PROTEIN ESCARGOT"/>
    <property type="match status" value="1"/>
</dbReference>
<comment type="caution">
    <text evidence="14">The sequence shown here is derived from an EMBL/GenBank/DDBJ whole genome shotgun (WGS) entry which is preliminary data.</text>
</comment>
<keyword evidence="10" id="KW-0539">Nucleus</keyword>
<evidence type="ECO:0000256" key="7">
    <source>
        <dbReference type="ARBA" id="ARBA00023015"/>
    </source>
</evidence>
<dbReference type="GO" id="GO:0008270">
    <property type="term" value="F:zinc ion binding"/>
    <property type="evidence" value="ECO:0007669"/>
    <property type="project" value="UniProtKB-KW"/>
</dbReference>
<dbReference type="FunFam" id="3.30.160.60:FF:000207">
    <property type="entry name" value="zinc finger protein SNAI2"/>
    <property type="match status" value="1"/>
</dbReference>
<dbReference type="GO" id="GO:0000981">
    <property type="term" value="F:DNA-binding transcription factor activity, RNA polymerase II-specific"/>
    <property type="evidence" value="ECO:0007669"/>
    <property type="project" value="TreeGrafter"/>
</dbReference>
<dbReference type="InterPro" id="IPR050527">
    <property type="entry name" value="Snail/Krueppel_Znf"/>
</dbReference>
<feature type="domain" description="C2H2-type" evidence="13">
    <location>
        <begin position="232"/>
        <end position="259"/>
    </location>
</feature>
<feature type="domain" description="C2H2-type" evidence="13">
    <location>
        <begin position="260"/>
        <end position="287"/>
    </location>
</feature>
<evidence type="ECO:0000256" key="4">
    <source>
        <dbReference type="ARBA" id="ARBA00022737"/>
    </source>
</evidence>
<dbReference type="FunFam" id="3.30.160.60:FF:001156">
    <property type="entry name" value="Zinc finger protein 407"/>
    <property type="match status" value="1"/>
</dbReference>
<dbReference type="Pfam" id="PF00096">
    <property type="entry name" value="zf-C2H2"/>
    <property type="match status" value="4"/>
</dbReference>
<dbReference type="SUPFAM" id="SSF57667">
    <property type="entry name" value="beta-beta-alpha zinc fingers"/>
    <property type="match status" value="3"/>
</dbReference>
<dbReference type="GO" id="GO:0055059">
    <property type="term" value="P:asymmetric neuroblast division"/>
    <property type="evidence" value="ECO:0007669"/>
    <property type="project" value="UniProtKB-ARBA"/>
</dbReference>
<dbReference type="GO" id="GO:0005634">
    <property type="term" value="C:nucleus"/>
    <property type="evidence" value="ECO:0007669"/>
    <property type="project" value="UniProtKB-SubCell"/>
</dbReference>
<feature type="domain" description="C2H2-type" evidence="13">
    <location>
        <begin position="288"/>
        <end position="315"/>
    </location>
</feature>
<comment type="similarity">
    <text evidence="2">Belongs to the krueppel C2H2-type zinc-finger protein family.</text>
</comment>
<keyword evidence="6" id="KW-0862">Zinc</keyword>
<dbReference type="FunFam" id="3.30.160.60:FF:000085">
    <property type="entry name" value="Snail zinc finger protein"/>
    <property type="match status" value="1"/>
</dbReference>
<sequence length="319" mass="36667">MAEFKNYPIKKRPLREDFAIASEPKIKIEPINLCTKPNQNCNTSSTFHHKYYEDILNSQVTNNRLTFDYASNGCYDLFKQEYVESNLPREYSASPDYSMAKSSDEFYSNHLNSSKLFKSLNSVGSTRSTISPFSSFETNEELYDRSSKVSEEFCETSDATAEYCNQKTSTPQRYECGKSYATYSGLTKHIQFHCRAIEGNQAKNTYDCEQCPKTYTSSGALKMHINTHTRPFQCTHCENRFSRPWLLKGHIRTHTGEKPFVCAHCERAFADRSNLRAHLQTHSAVKKYACKTCTKTFSRMSLLTKQQRWVSGNESIIVA</sequence>
<evidence type="ECO:0000256" key="12">
    <source>
        <dbReference type="PROSITE-ProRule" id="PRU00042"/>
    </source>
</evidence>